<accession>A0A5C6F615</accession>
<feature type="domain" description="Porphobilinogen deaminase C-terminal" evidence="10">
    <location>
        <begin position="240"/>
        <end position="306"/>
    </location>
</feature>
<dbReference type="PIRSF" id="PIRSF001438">
    <property type="entry name" value="4pyrrol_synth_OHMeBilane_synth"/>
    <property type="match status" value="1"/>
</dbReference>
<evidence type="ECO:0000256" key="7">
    <source>
        <dbReference type="ARBA" id="ARBA00048169"/>
    </source>
</evidence>
<dbReference type="InterPro" id="IPR000860">
    <property type="entry name" value="HemC"/>
</dbReference>
<evidence type="ECO:0000313" key="11">
    <source>
        <dbReference type="EMBL" id="TWU56000.1"/>
    </source>
</evidence>
<organism evidence="11 12">
    <name type="scientific">Rubripirellula reticaptiva</name>
    <dbReference type="NCBI Taxonomy" id="2528013"/>
    <lineage>
        <taxon>Bacteria</taxon>
        <taxon>Pseudomonadati</taxon>
        <taxon>Planctomycetota</taxon>
        <taxon>Planctomycetia</taxon>
        <taxon>Pirellulales</taxon>
        <taxon>Pirellulaceae</taxon>
        <taxon>Rubripirellula</taxon>
    </lineage>
</organism>
<dbReference type="PRINTS" id="PR00151">
    <property type="entry name" value="PORPHBDMNASE"/>
</dbReference>
<keyword evidence="5 11" id="KW-0808">Transferase</keyword>
<evidence type="ECO:0000259" key="10">
    <source>
        <dbReference type="Pfam" id="PF03900"/>
    </source>
</evidence>
<name>A0A5C6F615_9BACT</name>
<comment type="subunit">
    <text evidence="4">Monomer.</text>
</comment>
<dbReference type="InterPro" id="IPR022417">
    <property type="entry name" value="Porphobilin_deaminase_N"/>
</dbReference>
<evidence type="ECO:0000256" key="3">
    <source>
        <dbReference type="ARBA" id="ARBA00005638"/>
    </source>
</evidence>
<dbReference type="Gene3D" id="3.30.160.40">
    <property type="entry name" value="Porphobilinogen deaminase, C-terminal domain"/>
    <property type="match status" value="1"/>
</dbReference>
<evidence type="ECO:0000256" key="5">
    <source>
        <dbReference type="ARBA" id="ARBA00022679"/>
    </source>
</evidence>
<keyword evidence="6" id="KW-0627">Porphyrin biosynthesis</keyword>
<evidence type="ECO:0000259" key="9">
    <source>
        <dbReference type="Pfam" id="PF01379"/>
    </source>
</evidence>
<evidence type="ECO:0000256" key="1">
    <source>
        <dbReference type="ARBA" id="ARBA00002869"/>
    </source>
</evidence>
<dbReference type="OrthoDB" id="9810298at2"/>
<dbReference type="PANTHER" id="PTHR11557">
    <property type="entry name" value="PORPHOBILINOGEN DEAMINASE"/>
    <property type="match status" value="1"/>
</dbReference>
<comment type="function">
    <text evidence="1">Tetrapolymerization of the monopyrrole PBG into the hydroxymethylbilane pre-uroporphyrinogen in several discrete steps.</text>
</comment>
<reference evidence="11 12" key="1">
    <citation type="submission" date="2019-02" db="EMBL/GenBank/DDBJ databases">
        <title>Deep-cultivation of Planctomycetes and their phenomic and genomic characterization uncovers novel biology.</title>
        <authorList>
            <person name="Wiegand S."/>
            <person name="Jogler M."/>
            <person name="Boedeker C."/>
            <person name="Pinto D."/>
            <person name="Vollmers J."/>
            <person name="Rivas-Marin E."/>
            <person name="Kohn T."/>
            <person name="Peeters S.H."/>
            <person name="Heuer A."/>
            <person name="Rast P."/>
            <person name="Oberbeckmann S."/>
            <person name="Bunk B."/>
            <person name="Jeske O."/>
            <person name="Meyerdierks A."/>
            <person name="Storesund J.E."/>
            <person name="Kallscheuer N."/>
            <person name="Luecker S."/>
            <person name="Lage O.M."/>
            <person name="Pohl T."/>
            <person name="Merkel B.J."/>
            <person name="Hornburger P."/>
            <person name="Mueller R.-W."/>
            <person name="Bruemmer F."/>
            <person name="Labrenz M."/>
            <person name="Spormann A.M."/>
            <person name="Op Den Camp H."/>
            <person name="Overmann J."/>
            <person name="Amann R."/>
            <person name="Jetten M.S.M."/>
            <person name="Mascher T."/>
            <person name="Medema M.H."/>
            <person name="Devos D.P."/>
            <person name="Kaster A.-K."/>
            <person name="Ovreas L."/>
            <person name="Rohde M."/>
            <person name="Galperin M.Y."/>
            <person name="Jogler C."/>
        </authorList>
    </citation>
    <scope>NUCLEOTIDE SEQUENCE [LARGE SCALE GENOMIC DNA]</scope>
    <source>
        <strain evidence="11 12">Poly59</strain>
    </source>
</reference>
<dbReference type="Pfam" id="PF03900">
    <property type="entry name" value="Porphobil_deamC"/>
    <property type="match status" value="1"/>
</dbReference>
<dbReference type="RefSeq" id="WP_146534084.1">
    <property type="nucleotide sequence ID" value="NZ_SJPX01000002.1"/>
</dbReference>
<evidence type="ECO:0000256" key="4">
    <source>
        <dbReference type="ARBA" id="ARBA00011245"/>
    </source>
</evidence>
<sequence>MRRLKAITRKSELAKYQTGLVCSALTESLDGGDCMEIIFKDSLGDRYRESWVEFTDANPGTAKRKWTYELELAVQSGVADLAIHSGKDLPSEVMPGTVLRPVMVRENATDVLVTKLPSSDADELRRPRIATGSLRRTVGLRKLIPNAELFSINGNVTTRLTKLRESDGIDGVVLASAGVNRLSASGELDLSGLFVREFPVNELMPCAAQGTLVAQYRDDHLEVKKLITSVVDATTESAWLAERACLEGLSASCDSVLGIYASVQNGQILLRAWIGSQECDEELTGSEVGAIEQAEEIGRSLSSKLLKQGAENLIKSNTKE</sequence>
<dbReference type="PANTHER" id="PTHR11557:SF0">
    <property type="entry name" value="PORPHOBILINOGEN DEAMINASE"/>
    <property type="match status" value="1"/>
</dbReference>
<dbReference type="GO" id="GO:0005737">
    <property type="term" value="C:cytoplasm"/>
    <property type="evidence" value="ECO:0007669"/>
    <property type="project" value="UniProtKB-UniRule"/>
</dbReference>
<comment type="caution">
    <text evidence="11">The sequence shown here is derived from an EMBL/GenBank/DDBJ whole genome shotgun (WGS) entry which is preliminary data.</text>
</comment>
<dbReference type="InterPro" id="IPR022418">
    <property type="entry name" value="Porphobilinogen_deaminase_C"/>
</dbReference>
<feature type="domain" description="Porphobilinogen deaminase N-terminal" evidence="9">
    <location>
        <begin position="7"/>
        <end position="224"/>
    </location>
</feature>
<protein>
    <recommendedName>
        <fullName evidence="8">Hydroxymethylbilane synthase</fullName>
        <ecNumber evidence="8">2.5.1.61</ecNumber>
    </recommendedName>
</protein>
<evidence type="ECO:0000256" key="8">
    <source>
        <dbReference type="NCBIfam" id="TIGR00212"/>
    </source>
</evidence>
<dbReference type="GO" id="GO:0004418">
    <property type="term" value="F:hydroxymethylbilane synthase activity"/>
    <property type="evidence" value="ECO:0007669"/>
    <property type="project" value="UniProtKB-UniRule"/>
</dbReference>
<gene>
    <name evidence="11" type="primary">hemC_1</name>
    <name evidence="11" type="ORF">Poly59_23030</name>
</gene>
<comment type="catalytic activity">
    <reaction evidence="7">
        <text>4 porphobilinogen + H2O = hydroxymethylbilane + 4 NH4(+)</text>
        <dbReference type="Rhea" id="RHEA:13185"/>
        <dbReference type="ChEBI" id="CHEBI:15377"/>
        <dbReference type="ChEBI" id="CHEBI:28938"/>
        <dbReference type="ChEBI" id="CHEBI:57845"/>
        <dbReference type="ChEBI" id="CHEBI:58126"/>
        <dbReference type="EC" id="2.5.1.61"/>
    </reaction>
</comment>
<comment type="similarity">
    <text evidence="3">Belongs to the HMBS family.</text>
</comment>
<dbReference type="AlphaFoldDB" id="A0A5C6F615"/>
<dbReference type="Gene3D" id="3.40.190.10">
    <property type="entry name" value="Periplasmic binding protein-like II"/>
    <property type="match status" value="2"/>
</dbReference>
<dbReference type="EC" id="2.5.1.61" evidence="8"/>
<dbReference type="SUPFAM" id="SSF53850">
    <property type="entry name" value="Periplasmic binding protein-like II"/>
    <property type="match status" value="1"/>
</dbReference>
<evidence type="ECO:0000256" key="2">
    <source>
        <dbReference type="ARBA" id="ARBA00004735"/>
    </source>
</evidence>
<dbReference type="GO" id="GO:0006783">
    <property type="term" value="P:heme biosynthetic process"/>
    <property type="evidence" value="ECO:0007669"/>
    <property type="project" value="TreeGrafter"/>
</dbReference>
<comment type="pathway">
    <text evidence="2">Porphyrin-containing compound metabolism; protoporphyrin-IX biosynthesis; coproporphyrinogen-III from 5-aminolevulinate: step 2/4.</text>
</comment>
<evidence type="ECO:0000256" key="6">
    <source>
        <dbReference type="ARBA" id="ARBA00023244"/>
    </source>
</evidence>
<dbReference type="Pfam" id="PF01379">
    <property type="entry name" value="Porphobil_deam"/>
    <property type="match status" value="1"/>
</dbReference>
<dbReference type="Proteomes" id="UP000317977">
    <property type="component" value="Unassembled WGS sequence"/>
</dbReference>
<evidence type="ECO:0000313" key="12">
    <source>
        <dbReference type="Proteomes" id="UP000317977"/>
    </source>
</evidence>
<dbReference type="SUPFAM" id="SSF54782">
    <property type="entry name" value="Porphobilinogen deaminase (hydroxymethylbilane synthase), C-terminal domain"/>
    <property type="match status" value="1"/>
</dbReference>
<dbReference type="InterPro" id="IPR036803">
    <property type="entry name" value="Porphobilinogen_deaminase_C_sf"/>
</dbReference>
<proteinExistence type="inferred from homology"/>
<keyword evidence="12" id="KW-1185">Reference proteome</keyword>
<dbReference type="NCBIfam" id="TIGR00212">
    <property type="entry name" value="hemC"/>
    <property type="match status" value="1"/>
</dbReference>
<dbReference type="EMBL" id="SJPX01000002">
    <property type="protein sequence ID" value="TWU56000.1"/>
    <property type="molecule type" value="Genomic_DNA"/>
</dbReference>